<keyword evidence="3" id="KW-1185">Reference proteome</keyword>
<comment type="caution">
    <text evidence="2">The sequence shown here is derived from an EMBL/GenBank/DDBJ whole genome shotgun (WGS) entry which is preliminary data.</text>
</comment>
<name>A0A8J3Q7Z9_9ACTN</name>
<gene>
    <name evidence="2" type="ORF">Rhe02_29950</name>
</gene>
<proteinExistence type="predicted"/>
<feature type="transmembrane region" description="Helical" evidence="1">
    <location>
        <begin position="196"/>
        <end position="216"/>
    </location>
</feature>
<dbReference type="AlphaFoldDB" id="A0A8J3Q7Z9"/>
<keyword evidence="1" id="KW-0812">Transmembrane</keyword>
<keyword evidence="1" id="KW-0472">Membrane</keyword>
<evidence type="ECO:0000313" key="3">
    <source>
        <dbReference type="Proteomes" id="UP000612899"/>
    </source>
</evidence>
<organism evidence="2 3">
    <name type="scientific">Rhizocola hellebori</name>
    <dbReference type="NCBI Taxonomy" id="1392758"/>
    <lineage>
        <taxon>Bacteria</taxon>
        <taxon>Bacillati</taxon>
        <taxon>Actinomycetota</taxon>
        <taxon>Actinomycetes</taxon>
        <taxon>Micromonosporales</taxon>
        <taxon>Micromonosporaceae</taxon>
        <taxon>Rhizocola</taxon>
    </lineage>
</organism>
<protein>
    <submittedName>
        <fullName evidence="2">Uncharacterized protein</fullName>
    </submittedName>
</protein>
<dbReference type="RefSeq" id="WP_203908798.1">
    <property type="nucleotide sequence ID" value="NZ_BONY01000015.1"/>
</dbReference>
<dbReference type="EMBL" id="BONY01000015">
    <property type="protein sequence ID" value="GIH04928.1"/>
    <property type="molecule type" value="Genomic_DNA"/>
</dbReference>
<evidence type="ECO:0000256" key="1">
    <source>
        <dbReference type="SAM" id="Phobius"/>
    </source>
</evidence>
<feature type="transmembrane region" description="Helical" evidence="1">
    <location>
        <begin position="168"/>
        <end position="190"/>
    </location>
</feature>
<keyword evidence="1" id="KW-1133">Transmembrane helix</keyword>
<sequence length="308" mass="32422">MTTNEQITAAADDLAETIRNKMNEEFYHTYIVYQEHLWSRIESTATSARNAIVVYTVLNATDADGMLGSLRNIFGGSFGNPLADPARGYIDDVASYITDWYGTAAEAFRINFLNPYPEIRQNQIALVRELALAIEGYQAIVEETRAKVVAIANQGCAALNSIGTPLPVVLSVAAAFVGVVAAVATAPATIIGVSGALIAGGLAMLGGGLSVAGAVAGETPTPSEAIIQGGNVEEVVSSIYSALTLLRQDRDNAEAKLVAVLQHDLALVETARTLAAQREVNLFVPYQPGVIGVFSGEDVDFRLSTSGS</sequence>
<reference evidence="2" key="1">
    <citation type="submission" date="2021-01" db="EMBL/GenBank/DDBJ databases">
        <title>Whole genome shotgun sequence of Rhizocola hellebori NBRC 109834.</title>
        <authorList>
            <person name="Komaki H."/>
            <person name="Tamura T."/>
        </authorList>
    </citation>
    <scope>NUCLEOTIDE SEQUENCE</scope>
    <source>
        <strain evidence="2">NBRC 109834</strain>
    </source>
</reference>
<dbReference type="Proteomes" id="UP000612899">
    <property type="component" value="Unassembled WGS sequence"/>
</dbReference>
<evidence type="ECO:0000313" key="2">
    <source>
        <dbReference type="EMBL" id="GIH04928.1"/>
    </source>
</evidence>
<accession>A0A8J3Q7Z9</accession>